<dbReference type="AlphaFoldDB" id="A0A366XV67"/>
<dbReference type="NCBIfam" id="TIGR03717">
    <property type="entry name" value="R_switched_YjbE"/>
    <property type="match status" value="1"/>
</dbReference>
<organism evidence="7 8">
    <name type="scientific">Bacillus taeanensis</name>
    <dbReference type="NCBI Taxonomy" id="273032"/>
    <lineage>
        <taxon>Bacteria</taxon>
        <taxon>Bacillati</taxon>
        <taxon>Bacillota</taxon>
        <taxon>Bacilli</taxon>
        <taxon>Bacillales</taxon>
        <taxon>Bacillaceae</taxon>
        <taxon>Bacillus</taxon>
    </lineage>
</organism>
<dbReference type="GO" id="GO:0016020">
    <property type="term" value="C:membrane"/>
    <property type="evidence" value="ECO:0007669"/>
    <property type="project" value="UniProtKB-SubCell"/>
</dbReference>
<proteinExistence type="inferred from homology"/>
<feature type="transmembrane region" description="Helical" evidence="6">
    <location>
        <begin position="6"/>
        <end position="31"/>
    </location>
</feature>
<dbReference type="Proteomes" id="UP000253314">
    <property type="component" value="Unassembled WGS sequence"/>
</dbReference>
<gene>
    <name evidence="7" type="ORF">DS031_08780</name>
</gene>
<evidence type="ECO:0000313" key="7">
    <source>
        <dbReference type="EMBL" id="RBW70022.1"/>
    </source>
</evidence>
<feature type="transmembrane region" description="Helical" evidence="6">
    <location>
        <begin position="43"/>
        <end position="64"/>
    </location>
</feature>
<comment type="subcellular location">
    <subcellularLocation>
        <location evidence="1">Membrane</location>
        <topology evidence="1">Multi-pass membrane protein</topology>
    </subcellularLocation>
</comment>
<dbReference type="PANTHER" id="PTHR30238">
    <property type="entry name" value="MEMBRANE BOUND PREDICTED REDOX MODULATOR"/>
    <property type="match status" value="1"/>
</dbReference>
<keyword evidence="4 6" id="KW-1133">Transmembrane helix</keyword>
<name>A0A366XV67_9BACI</name>
<evidence type="ECO:0000256" key="5">
    <source>
        <dbReference type="ARBA" id="ARBA00023136"/>
    </source>
</evidence>
<keyword evidence="3 6" id="KW-0812">Transmembrane</keyword>
<reference evidence="7 8" key="1">
    <citation type="submission" date="2018-07" db="EMBL/GenBank/DDBJ databases">
        <title>Lottiidibacillus patelloidae gen. nov., sp. nov., isolated from the intestinal tract of a marine limpet and the reclassification of B. taeanensis BH030017T, B. algicola KMM 3737T and B. hwajinpoensis SW-72T as genus Lottiidibacillus.</title>
        <authorList>
            <person name="Liu R."/>
            <person name="Huang Z."/>
        </authorList>
    </citation>
    <scope>NUCLEOTIDE SEQUENCE [LARGE SCALE GENOMIC DNA]</scope>
    <source>
        <strain evidence="7 8">BH030017</strain>
    </source>
</reference>
<dbReference type="InterPro" id="IPR005496">
    <property type="entry name" value="Integral_membrane_TerC"/>
</dbReference>
<accession>A0A366XV67</accession>
<feature type="transmembrane region" description="Helical" evidence="6">
    <location>
        <begin position="70"/>
        <end position="88"/>
    </location>
</feature>
<dbReference type="InterPro" id="IPR022301">
    <property type="entry name" value="Integral_membrane_YjbE"/>
</dbReference>
<feature type="transmembrane region" description="Helical" evidence="6">
    <location>
        <begin position="100"/>
        <end position="118"/>
    </location>
</feature>
<evidence type="ECO:0000256" key="3">
    <source>
        <dbReference type="ARBA" id="ARBA00022692"/>
    </source>
</evidence>
<evidence type="ECO:0000256" key="6">
    <source>
        <dbReference type="SAM" id="Phobius"/>
    </source>
</evidence>
<evidence type="ECO:0000256" key="4">
    <source>
        <dbReference type="ARBA" id="ARBA00022989"/>
    </source>
</evidence>
<sequence length="224" mass="24457">MFDADFLISLLTIIAIDIVLGGDNAIVIALASRNLPEKQRNKAIVLGTGLAVVVRVFLTAVTVYLLQIPYLLFIGGILLFFIAYNLLVEDDKGENIKGETTLFSAVKTIVFADIAMGLDNVLAIAGASHGNLLLVLIGLLVSIPIIIWGSKMILLLMEQFSFLIYIGAGILAYTASSMIVEEEQFLRIFEYDPLLKYGVQAAIISAVLLAGWMTKRLKSNRVHL</sequence>
<evidence type="ECO:0000256" key="1">
    <source>
        <dbReference type="ARBA" id="ARBA00004141"/>
    </source>
</evidence>
<keyword evidence="5 6" id="KW-0472">Membrane</keyword>
<dbReference type="RefSeq" id="WP_113805780.1">
    <property type="nucleotide sequence ID" value="NZ_QOCW01000007.1"/>
</dbReference>
<feature type="transmembrane region" description="Helical" evidence="6">
    <location>
        <begin position="194"/>
        <end position="214"/>
    </location>
</feature>
<feature type="transmembrane region" description="Helical" evidence="6">
    <location>
        <begin position="160"/>
        <end position="179"/>
    </location>
</feature>
<dbReference type="Pfam" id="PF03741">
    <property type="entry name" value="TerC"/>
    <property type="match status" value="1"/>
</dbReference>
<evidence type="ECO:0000256" key="2">
    <source>
        <dbReference type="ARBA" id="ARBA00007511"/>
    </source>
</evidence>
<keyword evidence="8" id="KW-1185">Reference proteome</keyword>
<comment type="caution">
    <text evidence="7">The sequence shown here is derived from an EMBL/GenBank/DDBJ whole genome shotgun (WGS) entry which is preliminary data.</text>
</comment>
<dbReference type="EMBL" id="QOCW01000007">
    <property type="protein sequence ID" value="RBW70022.1"/>
    <property type="molecule type" value="Genomic_DNA"/>
</dbReference>
<dbReference type="OrthoDB" id="5295733at2"/>
<protein>
    <submittedName>
        <fullName evidence="7">TerC family protein</fullName>
    </submittedName>
</protein>
<feature type="transmembrane region" description="Helical" evidence="6">
    <location>
        <begin position="130"/>
        <end position="148"/>
    </location>
</feature>
<dbReference type="PANTHER" id="PTHR30238:SF4">
    <property type="entry name" value="SLL1022 PROTEIN"/>
    <property type="match status" value="1"/>
</dbReference>
<evidence type="ECO:0000313" key="8">
    <source>
        <dbReference type="Proteomes" id="UP000253314"/>
    </source>
</evidence>
<comment type="similarity">
    <text evidence="2">Belongs to the TerC family.</text>
</comment>